<dbReference type="PROSITE" id="PS50893">
    <property type="entry name" value="ABC_TRANSPORTER_2"/>
    <property type="match status" value="1"/>
</dbReference>
<keyword evidence="1" id="KW-0813">Transport</keyword>
<dbReference type="GO" id="GO:0005524">
    <property type="term" value="F:ATP binding"/>
    <property type="evidence" value="ECO:0007669"/>
    <property type="project" value="UniProtKB-KW"/>
</dbReference>
<organism evidence="5 6">
    <name type="scientific">Nocardioides yefusunii</name>
    <dbReference type="NCBI Taxonomy" id="2500546"/>
    <lineage>
        <taxon>Bacteria</taxon>
        <taxon>Bacillati</taxon>
        <taxon>Actinomycetota</taxon>
        <taxon>Actinomycetes</taxon>
        <taxon>Propionibacteriales</taxon>
        <taxon>Nocardioidaceae</taxon>
        <taxon>Nocardioides</taxon>
    </lineage>
</organism>
<dbReference type="CDD" id="cd03293">
    <property type="entry name" value="ABC_NrtD_SsuB_transporters"/>
    <property type="match status" value="1"/>
</dbReference>
<dbReference type="RefSeq" id="WP_128220953.1">
    <property type="nucleotide sequence ID" value="NZ_CP034929.1"/>
</dbReference>
<protein>
    <submittedName>
        <fullName evidence="5">ABC transporter ATP-binding protein</fullName>
    </submittedName>
</protein>
<evidence type="ECO:0000256" key="2">
    <source>
        <dbReference type="ARBA" id="ARBA00022741"/>
    </source>
</evidence>
<evidence type="ECO:0000256" key="3">
    <source>
        <dbReference type="ARBA" id="ARBA00022840"/>
    </source>
</evidence>
<evidence type="ECO:0000256" key="1">
    <source>
        <dbReference type="ARBA" id="ARBA00022448"/>
    </source>
</evidence>
<feature type="domain" description="ABC transporter" evidence="4">
    <location>
        <begin position="5"/>
        <end position="231"/>
    </location>
</feature>
<dbReference type="PANTHER" id="PTHR42788:SF13">
    <property type="entry name" value="ALIPHATIC SULFONATES IMPORT ATP-BINDING PROTEIN SSUB"/>
    <property type="match status" value="1"/>
</dbReference>
<keyword evidence="6" id="KW-1185">Reference proteome</keyword>
<evidence type="ECO:0000259" key="4">
    <source>
        <dbReference type="PROSITE" id="PS50893"/>
    </source>
</evidence>
<dbReference type="InterPro" id="IPR003439">
    <property type="entry name" value="ABC_transporter-like_ATP-bd"/>
</dbReference>
<keyword evidence="3 5" id="KW-0067">ATP-binding</keyword>
<dbReference type="Proteomes" id="UP001596098">
    <property type="component" value="Unassembled WGS sequence"/>
</dbReference>
<dbReference type="EMBL" id="JBHSQI010000008">
    <property type="protein sequence ID" value="MFC6154636.1"/>
    <property type="molecule type" value="Genomic_DNA"/>
</dbReference>
<dbReference type="InterPro" id="IPR027417">
    <property type="entry name" value="P-loop_NTPase"/>
</dbReference>
<sequence length="247" mass="27076">MTVDLTLSGVSRSFGSTLAVTDVDLEIEAGEFIVLIGPSGCGKSTLLRALAGLDTDYDGTILAGGEPIKGPSRQRGVVFQEHRLLPWLTVGKNMLFGATGTAEEQEARLEQMLKLMHLEKFRDAHPHQLSGGMAQRTAIARALVPEPDVLLMDEPFGALDAFTRIEMQDALIDVWQKQRTTAVLVTHDIDEAVVLANRVVVMSAHPGSIKKVVDIDLPYPRERTSPEFAELRSLLLEQFLESHSHGK</sequence>
<evidence type="ECO:0000313" key="5">
    <source>
        <dbReference type="EMBL" id="MFC6154636.1"/>
    </source>
</evidence>
<evidence type="ECO:0000313" key="6">
    <source>
        <dbReference type="Proteomes" id="UP001596098"/>
    </source>
</evidence>
<accession>A0ABW1R212</accession>
<dbReference type="PANTHER" id="PTHR42788">
    <property type="entry name" value="TAURINE IMPORT ATP-BINDING PROTEIN-RELATED"/>
    <property type="match status" value="1"/>
</dbReference>
<dbReference type="InterPro" id="IPR003593">
    <property type="entry name" value="AAA+_ATPase"/>
</dbReference>
<reference evidence="6" key="1">
    <citation type="journal article" date="2019" name="Int. J. Syst. Evol. Microbiol.">
        <title>The Global Catalogue of Microorganisms (GCM) 10K type strain sequencing project: providing services to taxonomists for standard genome sequencing and annotation.</title>
        <authorList>
            <consortium name="The Broad Institute Genomics Platform"/>
            <consortium name="The Broad Institute Genome Sequencing Center for Infectious Disease"/>
            <person name="Wu L."/>
            <person name="Ma J."/>
        </authorList>
    </citation>
    <scope>NUCLEOTIDE SEQUENCE [LARGE SCALE GENOMIC DNA]</scope>
    <source>
        <strain evidence="6">DFY28</strain>
    </source>
</reference>
<dbReference type="SMART" id="SM00382">
    <property type="entry name" value="AAA"/>
    <property type="match status" value="1"/>
</dbReference>
<gene>
    <name evidence="5" type="ORF">ACFPWU_13285</name>
</gene>
<dbReference type="SUPFAM" id="SSF52540">
    <property type="entry name" value="P-loop containing nucleoside triphosphate hydrolases"/>
    <property type="match status" value="1"/>
</dbReference>
<name>A0ABW1R212_9ACTN</name>
<comment type="caution">
    <text evidence="5">The sequence shown here is derived from an EMBL/GenBank/DDBJ whole genome shotgun (WGS) entry which is preliminary data.</text>
</comment>
<dbReference type="Pfam" id="PF00005">
    <property type="entry name" value="ABC_tran"/>
    <property type="match status" value="1"/>
</dbReference>
<dbReference type="Gene3D" id="3.40.50.300">
    <property type="entry name" value="P-loop containing nucleotide triphosphate hydrolases"/>
    <property type="match status" value="1"/>
</dbReference>
<dbReference type="InterPro" id="IPR050166">
    <property type="entry name" value="ABC_transporter_ATP-bind"/>
</dbReference>
<proteinExistence type="predicted"/>
<keyword evidence="2" id="KW-0547">Nucleotide-binding</keyword>